<protein>
    <recommendedName>
        <fullName evidence="3">SH3 domain-containing protein</fullName>
    </recommendedName>
</protein>
<evidence type="ECO:0008006" key="3">
    <source>
        <dbReference type="Google" id="ProtNLM"/>
    </source>
</evidence>
<sequence length="228" mass="24968">MFDRKTDKMMWGVNGMKRMSHWGRPIAVFALVLSTVGGMKATATVLSNTATGNSRLASEAIFSLKKSNIQLAQRVGECRAAARSTFIYQDRSTTNRIRALQSNEKVILAEAGGRDGWIAVSSPISGFVQTQDLKRCAEVSTLPARRNLCRQVIYEGVEGVAVREKPEISSSQVSTVFFGDRITLSNPPEFITDGMGREWTKLTDPSVGWMSNGIPARGDINLVACFQS</sequence>
<dbReference type="Proteomes" id="UP000010471">
    <property type="component" value="Chromosome"/>
</dbReference>
<name>K9WI75_9CYAN</name>
<dbReference type="EMBL" id="CP003630">
    <property type="protein sequence ID" value="AFZ19222.1"/>
    <property type="molecule type" value="Genomic_DNA"/>
</dbReference>
<evidence type="ECO:0000313" key="2">
    <source>
        <dbReference type="Proteomes" id="UP000010471"/>
    </source>
</evidence>
<dbReference type="eggNOG" id="COG3103">
    <property type="taxonomic scope" value="Bacteria"/>
</dbReference>
<gene>
    <name evidence="1" type="ORF">Mic7113_3496</name>
</gene>
<keyword evidence="2" id="KW-1185">Reference proteome</keyword>
<reference evidence="1 2" key="1">
    <citation type="submission" date="2012-06" db="EMBL/GenBank/DDBJ databases">
        <title>Finished chromosome of genome of Microcoleus sp. PCC 7113.</title>
        <authorList>
            <consortium name="US DOE Joint Genome Institute"/>
            <person name="Gugger M."/>
            <person name="Coursin T."/>
            <person name="Rippka R."/>
            <person name="Tandeau De Marsac N."/>
            <person name="Huntemann M."/>
            <person name="Wei C.-L."/>
            <person name="Han J."/>
            <person name="Detter J.C."/>
            <person name="Han C."/>
            <person name="Tapia R."/>
            <person name="Chen A."/>
            <person name="Kyrpides N."/>
            <person name="Mavromatis K."/>
            <person name="Markowitz V."/>
            <person name="Szeto E."/>
            <person name="Ivanova N."/>
            <person name="Pagani I."/>
            <person name="Pati A."/>
            <person name="Goodwin L."/>
            <person name="Nordberg H.P."/>
            <person name="Cantor M.N."/>
            <person name="Hua S.X."/>
            <person name="Woyke T."/>
            <person name="Kerfeld C.A."/>
        </authorList>
    </citation>
    <scope>NUCLEOTIDE SEQUENCE [LARGE SCALE GENOMIC DNA]</scope>
    <source>
        <strain evidence="1 2">PCC 7113</strain>
    </source>
</reference>
<dbReference type="AlphaFoldDB" id="K9WI75"/>
<dbReference type="KEGG" id="mic:Mic7113_3496"/>
<proteinExistence type="predicted"/>
<dbReference type="HOGENOM" id="CLU_082705_1_0_3"/>
<organism evidence="1 2">
    <name type="scientific">Allocoleopsis franciscana PCC 7113</name>
    <dbReference type="NCBI Taxonomy" id="1173027"/>
    <lineage>
        <taxon>Bacteria</taxon>
        <taxon>Bacillati</taxon>
        <taxon>Cyanobacteriota</taxon>
        <taxon>Cyanophyceae</taxon>
        <taxon>Coleofasciculales</taxon>
        <taxon>Coleofasciculaceae</taxon>
        <taxon>Allocoleopsis</taxon>
        <taxon>Allocoleopsis franciscana</taxon>
    </lineage>
</organism>
<accession>K9WI75</accession>
<evidence type="ECO:0000313" key="1">
    <source>
        <dbReference type="EMBL" id="AFZ19222.1"/>
    </source>
</evidence>